<dbReference type="Pfam" id="PF00116">
    <property type="entry name" value="COX2"/>
    <property type="match status" value="1"/>
</dbReference>
<accession>A0A1A9UDH0</accession>
<dbReference type="STRING" id="7395.A0A1A9UDH0"/>
<dbReference type="EnsemblMetazoa" id="GAUT000889-RA">
    <property type="protein sequence ID" value="GAUT000889-PA"/>
    <property type="gene ID" value="GAUT000889"/>
</dbReference>
<dbReference type="VEuPathDB" id="VectorBase:GAUT000889"/>
<dbReference type="GO" id="GO:0042773">
    <property type="term" value="P:ATP synthesis coupled electron transport"/>
    <property type="evidence" value="ECO:0007669"/>
    <property type="project" value="TreeGrafter"/>
</dbReference>
<keyword evidence="6" id="KW-0186">Copper</keyword>
<evidence type="ECO:0000256" key="4">
    <source>
        <dbReference type="ARBA" id="ARBA00012949"/>
    </source>
</evidence>
<evidence type="ECO:0000256" key="3">
    <source>
        <dbReference type="ARBA" id="ARBA00007866"/>
    </source>
</evidence>
<comment type="cofactor">
    <cofactor evidence="1">
        <name>Cu cation</name>
        <dbReference type="ChEBI" id="CHEBI:23378"/>
    </cofactor>
</comment>
<evidence type="ECO:0000313" key="13">
    <source>
        <dbReference type="Proteomes" id="UP000078200"/>
    </source>
</evidence>
<evidence type="ECO:0000256" key="9">
    <source>
        <dbReference type="ARBA" id="ARBA00031389"/>
    </source>
</evidence>
<dbReference type="Proteomes" id="UP000078200">
    <property type="component" value="Unassembled WGS sequence"/>
</dbReference>
<evidence type="ECO:0000256" key="8">
    <source>
        <dbReference type="ARBA" id="ARBA00023136"/>
    </source>
</evidence>
<sequence>MFLIISEFILQYVAVTLQNGAQRTAADVIHSLIISALRAKVDGTPGRLNQTSFIINQPGLLFYQCLEICEANHSFISIMIENKYRSLKPLYSNLPLISDDKISKT</sequence>
<evidence type="ECO:0000256" key="7">
    <source>
        <dbReference type="ARBA" id="ARBA00023128"/>
    </source>
</evidence>
<dbReference type="PANTHER" id="PTHR22888">
    <property type="entry name" value="CYTOCHROME C OXIDASE, SUBUNIT II"/>
    <property type="match status" value="1"/>
</dbReference>
<evidence type="ECO:0000256" key="5">
    <source>
        <dbReference type="ARBA" id="ARBA00022842"/>
    </source>
</evidence>
<dbReference type="InterPro" id="IPR045187">
    <property type="entry name" value="CcO_II"/>
</dbReference>
<dbReference type="PANTHER" id="PTHR22888:SF9">
    <property type="entry name" value="CYTOCHROME C OXIDASE SUBUNIT 2"/>
    <property type="match status" value="1"/>
</dbReference>
<evidence type="ECO:0000256" key="2">
    <source>
        <dbReference type="ARBA" id="ARBA00004225"/>
    </source>
</evidence>
<evidence type="ECO:0000256" key="6">
    <source>
        <dbReference type="ARBA" id="ARBA00023008"/>
    </source>
</evidence>
<dbReference type="InterPro" id="IPR008972">
    <property type="entry name" value="Cupredoxin"/>
</dbReference>
<comment type="subcellular location">
    <subcellularLocation>
        <location evidence="2">Mitochondrion membrane</location>
        <topology evidence="2">Multi-pass membrane protein</topology>
    </subcellularLocation>
</comment>
<evidence type="ECO:0000313" key="12">
    <source>
        <dbReference type="EnsemblMetazoa" id="GAUT000889-PA"/>
    </source>
</evidence>
<dbReference type="AlphaFoldDB" id="A0A1A9UDH0"/>
<dbReference type="GO" id="GO:0005507">
    <property type="term" value="F:copper ion binding"/>
    <property type="evidence" value="ECO:0007669"/>
    <property type="project" value="InterPro"/>
</dbReference>
<evidence type="ECO:0000259" key="11">
    <source>
        <dbReference type="PROSITE" id="PS50857"/>
    </source>
</evidence>
<feature type="domain" description="Cytochrome oxidase subunit II copper A binding" evidence="11">
    <location>
        <begin position="1"/>
        <end position="94"/>
    </location>
</feature>
<evidence type="ECO:0000256" key="10">
    <source>
        <dbReference type="ARBA" id="ARBA00049512"/>
    </source>
</evidence>
<comment type="similarity">
    <text evidence="3">Belongs to the cytochrome c oxidase subunit 2 family.</text>
</comment>
<dbReference type="InterPro" id="IPR002429">
    <property type="entry name" value="CcO_II-like_C"/>
</dbReference>
<dbReference type="SUPFAM" id="SSF49503">
    <property type="entry name" value="Cupredoxins"/>
    <property type="match status" value="1"/>
</dbReference>
<dbReference type="EC" id="7.1.1.9" evidence="4"/>
<keyword evidence="7" id="KW-0496">Mitochondrion</keyword>
<name>A0A1A9UDH0_GLOAU</name>
<dbReference type="Gene3D" id="2.60.40.420">
    <property type="entry name" value="Cupredoxins - blue copper proteins"/>
    <property type="match status" value="1"/>
</dbReference>
<organism evidence="12 13">
    <name type="scientific">Glossina austeni</name>
    <name type="common">Savannah tsetse fly</name>
    <dbReference type="NCBI Taxonomy" id="7395"/>
    <lineage>
        <taxon>Eukaryota</taxon>
        <taxon>Metazoa</taxon>
        <taxon>Ecdysozoa</taxon>
        <taxon>Arthropoda</taxon>
        <taxon>Hexapoda</taxon>
        <taxon>Insecta</taxon>
        <taxon>Pterygota</taxon>
        <taxon>Neoptera</taxon>
        <taxon>Endopterygota</taxon>
        <taxon>Diptera</taxon>
        <taxon>Brachycera</taxon>
        <taxon>Muscomorpha</taxon>
        <taxon>Hippoboscoidea</taxon>
        <taxon>Glossinidae</taxon>
        <taxon>Glossina</taxon>
    </lineage>
</organism>
<dbReference type="PROSITE" id="PS50857">
    <property type="entry name" value="COX2_CUA"/>
    <property type="match status" value="1"/>
</dbReference>
<reference evidence="12" key="1">
    <citation type="submission" date="2020-05" db="UniProtKB">
        <authorList>
            <consortium name="EnsemblMetazoa"/>
        </authorList>
    </citation>
    <scope>IDENTIFICATION</scope>
    <source>
        <strain evidence="12">TTRI</strain>
    </source>
</reference>
<keyword evidence="5" id="KW-0460">Magnesium</keyword>
<protein>
    <recommendedName>
        <fullName evidence="4">cytochrome-c oxidase</fullName>
        <ecNumber evidence="4">7.1.1.9</ecNumber>
    </recommendedName>
    <alternativeName>
        <fullName evidence="9">Cytochrome c oxidase polypeptide II</fullName>
    </alternativeName>
</protein>
<dbReference type="GO" id="GO:0031966">
    <property type="term" value="C:mitochondrial membrane"/>
    <property type="evidence" value="ECO:0007669"/>
    <property type="project" value="UniProtKB-SubCell"/>
</dbReference>
<comment type="catalytic activity">
    <reaction evidence="10">
        <text>4 Fe(II)-[cytochrome c] + O2 + 8 H(+)(in) = 4 Fe(III)-[cytochrome c] + 2 H2O + 4 H(+)(out)</text>
        <dbReference type="Rhea" id="RHEA:11436"/>
        <dbReference type="Rhea" id="RHEA-COMP:10350"/>
        <dbReference type="Rhea" id="RHEA-COMP:14399"/>
        <dbReference type="ChEBI" id="CHEBI:15377"/>
        <dbReference type="ChEBI" id="CHEBI:15378"/>
        <dbReference type="ChEBI" id="CHEBI:15379"/>
        <dbReference type="ChEBI" id="CHEBI:29033"/>
        <dbReference type="ChEBI" id="CHEBI:29034"/>
        <dbReference type="EC" id="7.1.1.9"/>
    </reaction>
    <physiologicalReaction direction="left-to-right" evidence="10">
        <dbReference type="Rhea" id="RHEA:11437"/>
    </physiologicalReaction>
</comment>
<keyword evidence="8" id="KW-0472">Membrane</keyword>
<keyword evidence="13" id="KW-1185">Reference proteome</keyword>
<dbReference type="PRINTS" id="PR01166">
    <property type="entry name" value="CYCOXIDASEII"/>
</dbReference>
<evidence type="ECO:0000256" key="1">
    <source>
        <dbReference type="ARBA" id="ARBA00001935"/>
    </source>
</evidence>
<proteinExistence type="inferred from homology"/>
<dbReference type="GO" id="GO:0004129">
    <property type="term" value="F:cytochrome-c oxidase activity"/>
    <property type="evidence" value="ECO:0007669"/>
    <property type="project" value="UniProtKB-EC"/>
</dbReference>